<comment type="similarity">
    <text evidence="1">Belongs to the thioredoxin family.</text>
</comment>
<dbReference type="SUPFAM" id="SSF49785">
    <property type="entry name" value="Galactose-binding domain-like"/>
    <property type="match status" value="1"/>
</dbReference>
<dbReference type="Gene3D" id="2.60.120.470">
    <property type="entry name" value="PITH domain"/>
    <property type="match status" value="1"/>
</dbReference>
<dbReference type="PROSITE" id="PS51532">
    <property type="entry name" value="PITH"/>
    <property type="match status" value="1"/>
</dbReference>
<keyword evidence="2" id="KW-1015">Disulfide bond</keyword>
<dbReference type="Proteomes" id="UP000503462">
    <property type="component" value="Chromosome 2"/>
</dbReference>
<keyword evidence="7" id="KW-1185">Reference proteome</keyword>
<dbReference type="InterPro" id="IPR008979">
    <property type="entry name" value="Galactose-bd-like_sf"/>
</dbReference>
<dbReference type="InterPro" id="IPR036249">
    <property type="entry name" value="Thioredoxin-like_sf"/>
</dbReference>
<reference evidence="6 7" key="1">
    <citation type="journal article" date="2016" name="Sci. Rep.">
        <title>Peltaster fructicola genome reveals evolution from an invasive phytopathogen to an ectophytic parasite.</title>
        <authorList>
            <person name="Xu C."/>
            <person name="Chen H."/>
            <person name="Gleason M.L."/>
            <person name="Xu J.R."/>
            <person name="Liu H."/>
            <person name="Zhang R."/>
            <person name="Sun G."/>
        </authorList>
    </citation>
    <scope>NUCLEOTIDE SEQUENCE [LARGE SCALE GENOMIC DNA]</scope>
    <source>
        <strain evidence="6 7">LNHT1506</strain>
    </source>
</reference>
<evidence type="ECO:0008006" key="8">
    <source>
        <dbReference type="Google" id="ProtNLM"/>
    </source>
</evidence>
<gene>
    <name evidence="6" type="ORF">AMS68_002655</name>
</gene>
<evidence type="ECO:0000259" key="4">
    <source>
        <dbReference type="PROSITE" id="PS51352"/>
    </source>
</evidence>
<dbReference type="OrthoDB" id="2121326at2759"/>
<dbReference type="InterPro" id="IPR017937">
    <property type="entry name" value="Thioredoxin_CS"/>
</dbReference>
<dbReference type="PANTHER" id="PTHR46115">
    <property type="entry name" value="THIOREDOXIN-LIKE PROTEIN 1"/>
    <property type="match status" value="1"/>
</dbReference>
<dbReference type="Pfam" id="PF06201">
    <property type="entry name" value="PITH"/>
    <property type="match status" value="1"/>
</dbReference>
<evidence type="ECO:0000313" key="7">
    <source>
        <dbReference type="Proteomes" id="UP000503462"/>
    </source>
</evidence>
<organism evidence="6 7">
    <name type="scientific">Peltaster fructicola</name>
    <dbReference type="NCBI Taxonomy" id="286661"/>
    <lineage>
        <taxon>Eukaryota</taxon>
        <taxon>Fungi</taxon>
        <taxon>Dikarya</taxon>
        <taxon>Ascomycota</taxon>
        <taxon>Pezizomycotina</taxon>
        <taxon>Dothideomycetes</taxon>
        <taxon>Dothideomycetes incertae sedis</taxon>
        <taxon>Peltaster</taxon>
    </lineage>
</organism>
<dbReference type="PROSITE" id="PS51352">
    <property type="entry name" value="THIOREDOXIN_2"/>
    <property type="match status" value="1"/>
</dbReference>
<dbReference type="EMBL" id="CP051140">
    <property type="protein sequence ID" value="QIW97137.1"/>
    <property type="molecule type" value="Genomic_DNA"/>
</dbReference>
<dbReference type="CDD" id="cd02947">
    <property type="entry name" value="TRX_family"/>
    <property type="match status" value="1"/>
</dbReference>
<feature type="domain" description="PITH" evidence="5">
    <location>
        <begin position="157"/>
        <end position="351"/>
    </location>
</feature>
<dbReference type="Gene3D" id="3.40.30.10">
    <property type="entry name" value="Glutaredoxin"/>
    <property type="match status" value="1"/>
</dbReference>
<dbReference type="GO" id="GO:0005737">
    <property type="term" value="C:cytoplasm"/>
    <property type="evidence" value="ECO:0007669"/>
    <property type="project" value="UniProtKB-ARBA"/>
</dbReference>
<sequence>MQINQHKGSPTHTPRRRRAHTTSIGEQAPMATPTHVESAQHFSTLLQSSRIVVTDFYADWCGPCKSIAPIYEALSTQLSRPNVITFTKVNVDHQKQIAQMYGITAMPTFMIFKAGRETKRIQGANVKELDAAIKSLAQEAASSGEASSSASGGKGWLGSTIPKGYEDVTDQVDQRGLDLLNLDADGGDAKAIFMTNKPSALTAKAKEADGKDWIESDTDEELMLFIPFQSTMKLHSLHLTSIPPAGEDAEVMRPKTIHLYTNRTTVLGFDEAADTQSTQTIELKESDYDKQTGTAKIELRFVKFQNISSLVIFVANGLGDGEKTRIDRLRLLGEAGEKKSMGKLEKIGNEHGE</sequence>
<feature type="region of interest" description="Disordered" evidence="3">
    <location>
        <begin position="1"/>
        <end position="31"/>
    </location>
</feature>
<dbReference type="PROSITE" id="PS00194">
    <property type="entry name" value="THIOREDOXIN_1"/>
    <property type="match status" value="1"/>
</dbReference>
<evidence type="ECO:0000256" key="1">
    <source>
        <dbReference type="ARBA" id="ARBA00008987"/>
    </source>
</evidence>
<accession>A0A6H0XR74</accession>
<dbReference type="InterPro" id="IPR013766">
    <property type="entry name" value="Thioredoxin_domain"/>
</dbReference>
<dbReference type="PRINTS" id="PR00421">
    <property type="entry name" value="THIOREDOXIN"/>
</dbReference>
<evidence type="ECO:0000313" key="6">
    <source>
        <dbReference type="EMBL" id="QIW97137.1"/>
    </source>
</evidence>
<protein>
    <recommendedName>
        <fullName evidence="8">Thioredoxin domain-containing protein</fullName>
    </recommendedName>
</protein>
<dbReference type="Pfam" id="PF00085">
    <property type="entry name" value="Thioredoxin"/>
    <property type="match status" value="1"/>
</dbReference>
<dbReference type="InterPro" id="IPR037047">
    <property type="entry name" value="PITH_dom_sf"/>
</dbReference>
<name>A0A6H0XR74_9PEZI</name>
<dbReference type="SUPFAM" id="SSF52833">
    <property type="entry name" value="Thioredoxin-like"/>
    <property type="match status" value="1"/>
</dbReference>
<dbReference type="AlphaFoldDB" id="A0A6H0XR74"/>
<proteinExistence type="inferred from homology"/>
<dbReference type="InterPro" id="IPR010400">
    <property type="entry name" value="PITH_dom"/>
</dbReference>
<evidence type="ECO:0000259" key="5">
    <source>
        <dbReference type="PROSITE" id="PS51532"/>
    </source>
</evidence>
<evidence type="ECO:0000256" key="3">
    <source>
        <dbReference type="SAM" id="MobiDB-lite"/>
    </source>
</evidence>
<feature type="domain" description="Thioredoxin" evidence="4">
    <location>
        <begin position="22"/>
        <end position="138"/>
    </location>
</feature>
<evidence type="ECO:0000256" key="2">
    <source>
        <dbReference type="ARBA" id="ARBA00023157"/>
    </source>
</evidence>